<keyword evidence="3" id="KW-0863">Zinc-finger</keyword>
<accession>A0A1X7SSL9</accession>
<evidence type="ECO:0000256" key="3">
    <source>
        <dbReference type="ARBA" id="ARBA00022771"/>
    </source>
</evidence>
<dbReference type="eggNOG" id="KOG1121">
    <property type="taxonomic scope" value="Eukaryota"/>
</dbReference>
<keyword evidence="4" id="KW-0862">Zinc</keyword>
<dbReference type="SUPFAM" id="SSF140996">
    <property type="entry name" value="Hermes dimerisation domain"/>
    <property type="match status" value="1"/>
</dbReference>
<dbReference type="OrthoDB" id="1607513at2759"/>
<protein>
    <recommendedName>
        <fullName evidence="6">HAT C-terminal dimerisation domain-containing protein</fullName>
    </recommendedName>
</protein>
<evidence type="ECO:0000313" key="7">
    <source>
        <dbReference type="EnsemblMetazoa" id="Aqu2.1.05142_001"/>
    </source>
</evidence>
<dbReference type="EnsemblMetazoa" id="Aqu2.1.05142_001">
    <property type="protein sequence ID" value="Aqu2.1.05142_001"/>
    <property type="gene ID" value="Aqu2.1.05142"/>
</dbReference>
<keyword evidence="5" id="KW-0539">Nucleus</keyword>
<comment type="subcellular location">
    <subcellularLocation>
        <location evidence="1">Nucleus</location>
    </subcellularLocation>
</comment>
<dbReference type="GO" id="GO:0046983">
    <property type="term" value="F:protein dimerization activity"/>
    <property type="evidence" value="ECO:0007669"/>
    <property type="project" value="InterPro"/>
</dbReference>
<dbReference type="AlphaFoldDB" id="A0A1X7SSL9"/>
<dbReference type="SUPFAM" id="SSF53098">
    <property type="entry name" value="Ribonuclease H-like"/>
    <property type="match status" value="1"/>
</dbReference>
<keyword evidence="2" id="KW-0479">Metal-binding</keyword>
<dbReference type="InterPro" id="IPR008906">
    <property type="entry name" value="HATC_C_dom"/>
</dbReference>
<organism evidence="7">
    <name type="scientific">Amphimedon queenslandica</name>
    <name type="common">Sponge</name>
    <dbReference type="NCBI Taxonomy" id="400682"/>
    <lineage>
        <taxon>Eukaryota</taxon>
        <taxon>Metazoa</taxon>
        <taxon>Porifera</taxon>
        <taxon>Demospongiae</taxon>
        <taxon>Heteroscleromorpha</taxon>
        <taxon>Haplosclerida</taxon>
        <taxon>Niphatidae</taxon>
        <taxon>Amphimedon</taxon>
    </lineage>
</organism>
<evidence type="ECO:0000256" key="5">
    <source>
        <dbReference type="ARBA" id="ARBA00023242"/>
    </source>
</evidence>
<evidence type="ECO:0000256" key="4">
    <source>
        <dbReference type="ARBA" id="ARBA00022833"/>
    </source>
</evidence>
<dbReference type="GO" id="GO:0005634">
    <property type="term" value="C:nucleus"/>
    <property type="evidence" value="ECO:0007669"/>
    <property type="project" value="UniProtKB-SubCell"/>
</dbReference>
<dbReference type="Pfam" id="PF05699">
    <property type="entry name" value="Dimer_Tnp_hAT"/>
    <property type="match status" value="1"/>
</dbReference>
<evidence type="ECO:0000259" key="6">
    <source>
        <dbReference type="Pfam" id="PF05699"/>
    </source>
</evidence>
<dbReference type="InterPro" id="IPR012337">
    <property type="entry name" value="RNaseH-like_sf"/>
</dbReference>
<evidence type="ECO:0000256" key="1">
    <source>
        <dbReference type="ARBA" id="ARBA00004123"/>
    </source>
</evidence>
<dbReference type="PANTHER" id="PTHR46481">
    <property type="entry name" value="ZINC FINGER BED DOMAIN-CONTAINING PROTEIN 4"/>
    <property type="match status" value="1"/>
</dbReference>
<dbReference type="GO" id="GO:0008270">
    <property type="term" value="F:zinc ion binding"/>
    <property type="evidence" value="ECO:0007669"/>
    <property type="project" value="UniProtKB-KW"/>
</dbReference>
<dbReference type="PANTHER" id="PTHR46481:SF10">
    <property type="entry name" value="ZINC FINGER BED DOMAIN-CONTAINING PROTEIN 39"/>
    <property type="match status" value="1"/>
</dbReference>
<evidence type="ECO:0000256" key="2">
    <source>
        <dbReference type="ARBA" id="ARBA00022723"/>
    </source>
</evidence>
<reference evidence="7" key="1">
    <citation type="submission" date="2017-05" db="UniProtKB">
        <authorList>
            <consortium name="EnsemblMetazoa"/>
        </authorList>
    </citation>
    <scope>IDENTIFICATION</scope>
</reference>
<sequence length="499" mass="56412">MNMIILDMRPLRLVEGTGFVQLMSFVEPSYKVPSAMHMSKLIHQKHRESQRKLKDLLKKDMSSISLTTDIWTSGSNEAYITVSGHFISQAWQLVAIVLTTSAFPERHTGLEISRKLVEIVKQFGIEEKVVCVVHDQASNMILSMDILLEDKEWSSLRCGAHCLQLCINSGLTSVSAIDRTVAAAKKLVGHFRHSVVASEALKERQQQMGIEQKRLIQSCVTRWSSCYEMLFRLLEMRLPVLAVLSDESVTKRNDRYLDLKSEQWTIVEELVTVLKPLQVATTFLQYEHNSSVSCILPVINGLDLSLQPSSDDSPTIKQFKDKVRGEIRSRWYLNNLNITSLDVLASAVDPRFKQLKFLNDEQKSGVKEEIIRRMADLSPLHQNPDVSNVVSQPSALDILLGPDEVITEFSTFQEEVDAYFCEKAISRDVNPLVWWKDNQLRFPNLAKVARSLLSIPATSAPAERIFSAAGLTVTKLRSSLNPDTVDALIFLNKNHYVLD</sequence>
<proteinExistence type="predicted"/>
<dbReference type="InParanoid" id="A0A1X7SSL9"/>
<name>A0A1X7SSL9_AMPQE</name>
<feature type="domain" description="HAT C-terminal dimerisation" evidence="6">
    <location>
        <begin position="415"/>
        <end position="494"/>
    </location>
</feature>
<dbReference type="InterPro" id="IPR052035">
    <property type="entry name" value="ZnF_BED_domain_contain"/>
</dbReference>